<reference evidence="1 2" key="1">
    <citation type="submission" date="2018-10" db="EMBL/GenBank/DDBJ databases">
        <authorList>
            <person name="Perry B.J."/>
            <person name="Sullivan J.T."/>
            <person name="Murphy R.J.T."/>
            <person name="Ramsay J.P."/>
            <person name="Ronson C.W."/>
        </authorList>
    </citation>
    <scope>NUCLEOTIDE SEQUENCE [LARGE SCALE GENOMIC DNA]</scope>
    <source>
        <strain evidence="1 2">R88b</strain>
    </source>
</reference>
<protein>
    <recommendedName>
        <fullName evidence="3">DUF3800 domain-containing protein</fullName>
    </recommendedName>
</protein>
<dbReference type="AlphaFoldDB" id="A0A6M7WXB2"/>
<accession>A0A6M7WXB2</accession>
<dbReference type="Proteomes" id="UP000503017">
    <property type="component" value="Chromosome"/>
</dbReference>
<dbReference type="EMBL" id="CP033367">
    <property type="protein sequence ID" value="QKD05259.1"/>
    <property type="molecule type" value="Genomic_DNA"/>
</dbReference>
<dbReference type="RefSeq" id="WP_027033775.1">
    <property type="nucleotide sequence ID" value="NZ_CP033367.1"/>
</dbReference>
<evidence type="ECO:0008006" key="3">
    <source>
        <dbReference type="Google" id="ProtNLM"/>
    </source>
</evidence>
<name>A0A6M7WXB2_RHILI</name>
<organism evidence="1 2">
    <name type="scientific">Mesorhizobium loti R88b</name>
    <dbReference type="NCBI Taxonomy" id="935548"/>
    <lineage>
        <taxon>Bacteria</taxon>
        <taxon>Pseudomonadati</taxon>
        <taxon>Pseudomonadota</taxon>
        <taxon>Alphaproteobacteria</taxon>
        <taxon>Hyphomicrobiales</taxon>
        <taxon>Phyllobacteriaceae</taxon>
        <taxon>Mesorhizobium</taxon>
    </lineage>
</organism>
<evidence type="ECO:0000313" key="2">
    <source>
        <dbReference type="Proteomes" id="UP000503017"/>
    </source>
</evidence>
<evidence type="ECO:0000313" key="1">
    <source>
        <dbReference type="EMBL" id="QKD05259.1"/>
    </source>
</evidence>
<sequence>MRFVFVDDAGTSIRDPKIVVSAIVVQAEEQLIRLENRMTRLIQKHIPAEERSSFSFEARDILSGSGHFDDREKWPVERRMAIMDELATVPTEMEIPILFGLADRRKHQWMDVAENTEMDVLRIALHAMAFVSCAFAVERTMRSAYSDEIAQLIAQDTHDAQLLIRYVHDWYQNPIALERLGSGRSLLPLTHIKPEVQFAEKAASLPLQLASFCSFIIGGKFIGNEGIDELYRKIAPVLIADAKHDWRPARSLGLAQET</sequence>
<gene>
    <name evidence="1" type="ORF">EB235_30370</name>
</gene>
<proteinExistence type="predicted"/>